<proteinExistence type="inferred from homology"/>
<evidence type="ECO:0000313" key="14">
    <source>
        <dbReference type="Proteomes" id="UP001154078"/>
    </source>
</evidence>
<name>A0A9P0B318_BRAAE</name>
<dbReference type="GO" id="GO:0005829">
    <property type="term" value="C:cytosol"/>
    <property type="evidence" value="ECO:0007669"/>
    <property type="project" value="UniProtKB-SubCell"/>
</dbReference>
<dbReference type="SMART" id="SM00450">
    <property type="entry name" value="RHOD"/>
    <property type="match status" value="1"/>
</dbReference>
<keyword evidence="9 11" id="KW-0501">Molybdenum cofactor biosynthesis</keyword>
<feature type="binding site" evidence="11">
    <location>
        <position position="125"/>
    </location>
    <ligand>
        <name>ATP</name>
        <dbReference type="ChEBI" id="CHEBI:30616"/>
    </ligand>
</feature>
<dbReference type="InterPro" id="IPR001763">
    <property type="entry name" value="Rhodanese-like_dom"/>
</dbReference>
<feature type="binding site" evidence="11">
    <location>
        <position position="215"/>
    </location>
    <ligand>
        <name>Zn(2+)</name>
        <dbReference type="ChEBI" id="CHEBI:29105"/>
    </ligand>
</feature>
<keyword evidence="14" id="KW-1185">Reference proteome</keyword>
<feature type="binding site" evidence="11">
    <location>
        <position position="287"/>
    </location>
    <ligand>
        <name>Zn(2+)</name>
        <dbReference type="ChEBI" id="CHEBI:29105"/>
    </ligand>
</feature>
<evidence type="ECO:0000256" key="3">
    <source>
        <dbReference type="ARBA" id="ARBA00022679"/>
    </source>
</evidence>
<organism evidence="13 14">
    <name type="scientific">Brassicogethes aeneus</name>
    <name type="common">Rape pollen beetle</name>
    <name type="synonym">Meligethes aeneus</name>
    <dbReference type="NCBI Taxonomy" id="1431903"/>
    <lineage>
        <taxon>Eukaryota</taxon>
        <taxon>Metazoa</taxon>
        <taxon>Ecdysozoa</taxon>
        <taxon>Arthropoda</taxon>
        <taxon>Hexapoda</taxon>
        <taxon>Insecta</taxon>
        <taxon>Pterygota</taxon>
        <taxon>Neoptera</taxon>
        <taxon>Endopterygota</taxon>
        <taxon>Coleoptera</taxon>
        <taxon>Polyphaga</taxon>
        <taxon>Cucujiformia</taxon>
        <taxon>Nitidulidae</taxon>
        <taxon>Meligethinae</taxon>
        <taxon>Brassicogethes</taxon>
    </lineage>
</organism>
<keyword evidence="4 11" id="KW-0819">tRNA processing</keyword>
<dbReference type="PANTHER" id="PTHR10953:SF102">
    <property type="entry name" value="ADENYLYLTRANSFERASE AND SULFURTRANSFERASE MOCS3"/>
    <property type="match status" value="1"/>
</dbReference>
<dbReference type="PROSITE" id="PS50206">
    <property type="entry name" value="RHODANESE_3"/>
    <property type="match status" value="1"/>
</dbReference>
<dbReference type="SUPFAM" id="SSF69572">
    <property type="entry name" value="Activating enzymes of the ubiquitin-like proteins"/>
    <property type="match status" value="1"/>
</dbReference>
<feature type="binding site" evidence="11">
    <location>
        <begin position="108"/>
        <end position="112"/>
    </location>
    <ligand>
        <name>ATP</name>
        <dbReference type="ChEBI" id="CHEBI:30616"/>
    </ligand>
</feature>
<feature type="binding site" evidence="11">
    <location>
        <position position="290"/>
    </location>
    <ligand>
        <name>Zn(2+)</name>
        <dbReference type="ChEBI" id="CHEBI:29105"/>
    </ligand>
</feature>
<dbReference type="Proteomes" id="UP001154078">
    <property type="component" value="Chromosome 3"/>
</dbReference>
<comment type="similarity">
    <text evidence="11">In the N-terminal section; belongs to the HesA/MoeB/ThiF family. UBA4 subfamily.</text>
</comment>
<evidence type="ECO:0000256" key="11">
    <source>
        <dbReference type="HAMAP-Rule" id="MF_03049"/>
    </source>
</evidence>
<comment type="function">
    <text evidence="11">Plays a central role in 2-thiolation of mcm(5)S(2)U at tRNA wobble positions of cytosolic tRNA(Lys), tRNA(Glu) and tRNA(Gln). Acts by mediating the C-terminal thiocarboxylation of the sulfur carrier URM1. Its N-terminus first activates URM1 as acyl-adenylate (-COAMP), then the persulfide sulfur on the catalytic cysteine is transferred to URM1 to form thiocarboxylation (-COSH) of its C-terminus. The reaction probably involves hydrogen sulfide that is generated from the persulfide intermediate and that acts as nucleophile towards URM1. Subsequently, a transient disulfide bond is formed. Does not use thiosulfate as sulfur donor; NFS1 probably acting as a sulfur donor for thiocarboxylation reactions.</text>
</comment>
<dbReference type="GO" id="GO:0002143">
    <property type="term" value="P:tRNA wobble position uridine thiolation"/>
    <property type="evidence" value="ECO:0007669"/>
    <property type="project" value="InterPro"/>
</dbReference>
<keyword evidence="6 11" id="KW-0547">Nucleotide-binding</keyword>
<dbReference type="Pfam" id="PF00581">
    <property type="entry name" value="Rhodanese"/>
    <property type="match status" value="1"/>
</dbReference>
<comment type="pathway">
    <text evidence="11">tRNA modification; 5-methoxycarbonylmethyl-2-thiouridine-tRNA biosynthesis.</text>
</comment>
<dbReference type="InterPro" id="IPR036873">
    <property type="entry name" value="Rhodanese-like_dom_sf"/>
</dbReference>
<evidence type="ECO:0000256" key="9">
    <source>
        <dbReference type="ARBA" id="ARBA00023150"/>
    </source>
</evidence>
<dbReference type="InterPro" id="IPR035985">
    <property type="entry name" value="Ubiquitin-activating_enz"/>
</dbReference>
<keyword evidence="7 11" id="KW-0862">Zinc</keyword>
<dbReference type="GO" id="GO:0006777">
    <property type="term" value="P:Mo-molybdopterin cofactor biosynthetic process"/>
    <property type="evidence" value="ECO:0007669"/>
    <property type="project" value="UniProtKB-UniRule"/>
</dbReference>
<dbReference type="Gene3D" id="3.40.50.720">
    <property type="entry name" value="NAD(P)-binding Rossmann-like Domain"/>
    <property type="match status" value="1"/>
</dbReference>
<dbReference type="FunFam" id="3.40.250.10:FF:000014">
    <property type="entry name" value="Adenylyltransferase and sulfurtransferase MOCS3"/>
    <property type="match status" value="1"/>
</dbReference>
<dbReference type="InterPro" id="IPR028885">
    <property type="entry name" value="MOCS3/Uba4"/>
</dbReference>
<feature type="binding site" evidence="11">
    <location>
        <position position="80"/>
    </location>
    <ligand>
        <name>ATP</name>
        <dbReference type="ChEBI" id="CHEBI:30616"/>
    </ligand>
</feature>
<evidence type="ECO:0000259" key="12">
    <source>
        <dbReference type="PROSITE" id="PS50206"/>
    </source>
</evidence>
<dbReference type="NCBIfam" id="NF004281">
    <property type="entry name" value="PRK05690.1"/>
    <property type="match status" value="1"/>
</dbReference>
<comment type="subcellular location">
    <subcellularLocation>
        <location evidence="1">Cytoplasm</location>
        <location evidence="1">Cytosol</location>
    </subcellularLocation>
</comment>
<dbReference type="CDD" id="cd00757">
    <property type="entry name" value="ThiF_MoeB_HesA_family"/>
    <property type="match status" value="1"/>
</dbReference>
<keyword evidence="3 11" id="KW-0808">Transferase</keyword>
<feature type="binding site" evidence="11">
    <location>
        <position position="212"/>
    </location>
    <ligand>
        <name>Zn(2+)</name>
        <dbReference type="ChEBI" id="CHEBI:29105"/>
    </ligand>
</feature>
<evidence type="ECO:0000256" key="1">
    <source>
        <dbReference type="ARBA" id="ARBA00004514"/>
    </source>
</evidence>
<evidence type="ECO:0000256" key="5">
    <source>
        <dbReference type="ARBA" id="ARBA00022723"/>
    </source>
</evidence>
<evidence type="ECO:0000256" key="2">
    <source>
        <dbReference type="ARBA" id="ARBA00022490"/>
    </source>
</evidence>
<dbReference type="GO" id="GO:0005524">
    <property type="term" value="F:ATP binding"/>
    <property type="evidence" value="ECO:0007669"/>
    <property type="project" value="UniProtKB-KW"/>
</dbReference>
<evidence type="ECO:0000256" key="4">
    <source>
        <dbReference type="ARBA" id="ARBA00022694"/>
    </source>
</evidence>
<feature type="active site" description="Glycyl thioester intermediate; for adenylyltransferase activity" evidence="11">
    <location>
        <position position="229"/>
    </location>
</feature>
<dbReference type="EC" id="2.7.7.-" evidence="11"/>
<keyword evidence="10 11" id="KW-0511">Multifunctional enzyme</keyword>
<evidence type="ECO:0000256" key="8">
    <source>
        <dbReference type="ARBA" id="ARBA00022840"/>
    </source>
</evidence>
<evidence type="ECO:0000256" key="6">
    <source>
        <dbReference type="ARBA" id="ARBA00022741"/>
    </source>
</evidence>
<reference evidence="13" key="1">
    <citation type="submission" date="2021-12" db="EMBL/GenBank/DDBJ databases">
        <authorList>
            <person name="King R."/>
        </authorList>
    </citation>
    <scope>NUCLEOTIDE SEQUENCE</scope>
</reference>
<sequence>MTSQIETLKLEIIDLKSQLLQKELLLSQLQEKNEGFNKYSESLSTGEVVRYSRQIIMPSFTVDGQKSLKNSKLLIVGVGGLGCPAALYLAAAGIGHITLLDYDEVELSNLHRQILHNEFDVRSNKVDSAFKKLKRINRHITVEPINIHVNSSSITEIISKTKYNVVIDGSDNVATRYLLNDVCVLNKIPLVSGSALQMEGQLTVYNYNGGPCYRCLFPVPPPAYTVTNCGDGGVLGPIPGTIGVLQALEAIKILTKTPGVLCGRLLLFDGSNTTFRNIKLRPRNKSCAVCGDSPTVTSLIDYEQFCGASAHDNVINIDILKTNQNTDIKSIVNAKNNIIIDVRPKIEYQMCRLPNTTNIPLNDLKKEKHLDKVKDILETSKETDVFVLCRRGNDSQRAIVLFKEKFSSLPINFINVSGGLHSYSKHVDPSFPAY</sequence>
<dbReference type="InterPro" id="IPR000594">
    <property type="entry name" value="ThiF_NAD_FAD-bd"/>
</dbReference>
<dbReference type="GO" id="GO:0070566">
    <property type="term" value="F:adenylyltransferase activity"/>
    <property type="evidence" value="ECO:0007669"/>
    <property type="project" value="InterPro"/>
</dbReference>
<dbReference type="AlphaFoldDB" id="A0A9P0B318"/>
<feature type="binding site" evidence="11">
    <location>
        <begin position="171"/>
        <end position="172"/>
    </location>
    <ligand>
        <name>ATP</name>
        <dbReference type="ChEBI" id="CHEBI:30616"/>
    </ligand>
</feature>
<evidence type="ECO:0000256" key="7">
    <source>
        <dbReference type="ARBA" id="ARBA00022833"/>
    </source>
</evidence>
<accession>A0A9P0B318</accession>
<dbReference type="GO" id="GO:0046872">
    <property type="term" value="F:metal ion binding"/>
    <property type="evidence" value="ECO:0007669"/>
    <property type="project" value="UniProtKB-KW"/>
</dbReference>
<comment type="cofactor">
    <cofactor evidence="11">
        <name>Zn(2+)</name>
        <dbReference type="ChEBI" id="CHEBI:29105"/>
    </cofactor>
    <text evidence="11">Binds 1 zinc ion per subunit.</text>
</comment>
<dbReference type="OrthoDB" id="10261062at2759"/>
<gene>
    <name evidence="13" type="ORF">MELIAE_LOCUS5092</name>
</gene>
<dbReference type="Pfam" id="PF00899">
    <property type="entry name" value="ThiF"/>
    <property type="match status" value="1"/>
</dbReference>
<evidence type="ECO:0000256" key="10">
    <source>
        <dbReference type="ARBA" id="ARBA00023268"/>
    </source>
</evidence>
<dbReference type="InterPro" id="IPR045886">
    <property type="entry name" value="ThiF/MoeB/HesA"/>
</dbReference>
<dbReference type="GO" id="GO:0032447">
    <property type="term" value="P:protein urmylation"/>
    <property type="evidence" value="ECO:0007669"/>
    <property type="project" value="TreeGrafter"/>
</dbReference>
<feature type="domain" description="Rhodanese" evidence="12">
    <location>
        <begin position="333"/>
        <end position="432"/>
    </location>
</feature>
<feature type="active site" description="Cysteine persulfide intermediate; for sulfurtransferase activity" evidence="11">
    <location>
        <position position="389"/>
    </location>
</feature>
<keyword evidence="5 11" id="KW-0479">Metal-binding</keyword>
<evidence type="ECO:0000313" key="13">
    <source>
        <dbReference type="EMBL" id="CAH0552977.1"/>
    </source>
</evidence>
<dbReference type="EMBL" id="OV121134">
    <property type="protein sequence ID" value="CAH0552977.1"/>
    <property type="molecule type" value="Genomic_DNA"/>
</dbReference>
<protein>
    <recommendedName>
        <fullName evidence="11">Adenylyltransferase and sulfurtransferase MOCS3 homolog</fullName>
    </recommendedName>
    <alternativeName>
        <fullName evidence="11">UBA4 homolog</fullName>
    </alternativeName>
    <alternativeName>
        <fullName evidence="11">Ubiquitin-like protein activator 4 homolog</fullName>
    </alternativeName>
    <domain>
        <recommendedName>
            <fullName evidence="11">Adenylyltransferase</fullName>
            <ecNumber evidence="11">2.7.7.-</ecNumber>
        </recommendedName>
    </domain>
    <domain>
        <recommendedName>
            <fullName evidence="11">Sulfurtransferase</fullName>
            <ecNumber evidence="11">2.8.1.-</ecNumber>
        </recommendedName>
    </domain>
</protein>
<dbReference type="PANTHER" id="PTHR10953">
    <property type="entry name" value="UBIQUITIN-ACTIVATING ENZYME E1"/>
    <property type="match status" value="1"/>
</dbReference>
<dbReference type="FunFam" id="3.40.50.720:FF:000033">
    <property type="entry name" value="Adenylyltransferase and sulfurtransferase MOCS3"/>
    <property type="match status" value="1"/>
</dbReference>
<dbReference type="GO" id="GO:0004792">
    <property type="term" value="F:thiosulfate-cyanide sulfurtransferase activity"/>
    <property type="evidence" value="ECO:0007669"/>
    <property type="project" value="TreeGrafter"/>
</dbReference>
<dbReference type="HAMAP" id="MF_03049">
    <property type="entry name" value="MOCS3_Uba4"/>
    <property type="match status" value="1"/>
</dbReference>
<dbReference type="GO" id="GO:0042292">
    <property type="term" value="F:URM1 activating enzyme activity"/>
    <property type="evidence" value="ECO:0007669"/>
    <property type="project" value="TreeGrafter"/>
</dbReference>
<dbReference type="EC" id="2.8.1.-" evidence="11"/>
<dbReference type="Gene3D" id="3.40.250.10">
    <property type="entry name" value="Rhodanese-like domain"/>
    <property type="match status" value="1"/>
</dbReference>
<keyword evidence="2 11" id="KW-0963">Cytoplasm</keyword>
<feature type="binding site" evidence="11">
    <location>
        <position position="101"/>
    </location>
    <ligand>
        <name>ATP</name>
        <dbReference type="ChEBI" id="CHEBI:30616"/>
    </ligand>
</feature>
<keyword evidence="8 11" id="KW-0067">ATP-binding</keyword>